<dbReference type="Pfam" id="PF25587">
    <property type="entry name" value="Rv2743c"/>
    <property type="match status" value="1"/>
</dbReference>
<feature type="transmembrane region" description="Helical" evidence="1">
    <location>
        <begin position="64"/>
        <end position="82"/>
    </location>
</feature>
<evidence type="ECO:0000313" key="3">
    <source>
        <dbReference type="Proteomes" id="UP001595844"/>
    </source>
</evidence>
<dbReference type="Proteomes" id="UP001595844">
    <property type="component" value="Unassembled WGS sequence"/>
</dbReference>
<dbReference type="InterPro" id="IPR057952">
    <property type="entry name" value="Rv2743c-like"/>
</dbReference>
<gene>
    <name evidence="2" type="ORF">ACFO5K_11345</name>
</gene>
<keyword evidence="1" id="KW-0472">Membrane</keyword>
<reference evidence="3" key="1">
    <citation type="journal article" date="2019" name="Int. J. Syst. Evol. Microbiol.">
        <title>The Global Catalogue of Microorganisms (GCM) 10K type strain sequencing project: providing services to taxonomists for standard genome sequencing and annotation.</title>
        <authorList>
            <consortium name="The Broad Institute Genomics Platform"/>
            <consortium name="The Broad Institute Genome Sequencing Center for Infectious Disease"/>
            <person name="Wu L."/>
            <person name="Ma J."/>
        </authorList>
    </citation>
    <scope>NUCLEOTIDE SEQUENCE [LARGE SCALE GENOMIC DNA]</scope>
    <source>
        <strain evidence="3">IBRC-M 10490</strain>
    </source>
</reference>
<keyword evidence="1" id="KW-1133">Transmembrane helix</keyword>
<organism evidence="2 3">
    <name type="scientific">Nocardia halotolerans</name>
    <dbReference type="NCBI Taxonomy" id="1755878"/>
    <lineage>
        <taxon>Bacteria</taxon>
        <taxon>Bacillati</taxon>
        <taxon>Actinomycetota</taxon>
        <taxon>Actinomycetes</taxon>
        <taxon>Mycobacteriales</taxon>
        <taxon>Nocardiaceae</taxon>
        <taxon>Nocardia</taxon>
    </lineage>
</organism>
<proteinExistence type="predicted"/>
<protein>
    <recommendedName>
        <fullName evidence="4">5-bromo-4-chloroindolyl phosphate hydrolysis protein</fullName>
    </recommendedName>
</protein>
<comment type="caution">
    <text evidence="2">The sequence shown here is derived from an EMBL/GenBank/DDBJ whole genome shotgun (WGS) entry which is preliminary data.</text>
</comment>
<feature type="transmembrane region" description="Helical" evidence="1">
    <location>
        <begin position="88"/>
        <end position="108"/>
    </location>
</feature>
<dbReference type="EMBL" id="JBHSDL010000014">
    <property type="protein sequence ID" value="MFC4374692.1"/>
    <property type="molecule type" value="Genomic_DNA"/>
</dbReference>
<sequence length="292" mass="31053">MSARMRRGRGEIVEPAAVVSAVITGGAPATLRGVGEQALVAVRRWADPRERELRRRRRMRRRSFQLGTASGITTVGAVGLAVVSAPAWAVVVIGGGAIAFVTGAAVNARRYLRSRGQPLPQAAFVPRKSPGLRSAARAPIQRLIRAERALHDLGAQIARSHRLPDDELRDLLETARSGAGALHALATDVVAMEQAADTVGRANPDTVSALKTTVSGVLTRLETGVVEYEQLVAAAARILAVPEDTVVAYQFNGIVADLREAADRLDGWAQALTEMADHGHPDLSTARPDPTR</sequence>
<evidence type="ECO:0000313" key="2">
    <source>
        <dbReference type="EMBL" id="MFC4374692.1"/>
    </source>
</evidence>
<keyword evidence="3" id="KW-1185">Reference proteome</keyword>
<name>A0ABV8VGD7_9NOCA</name>
<evidence type="ECO:0008006" key="4">
    <source>
        <dbReference type="Google" id="ProtNLM"/>
    </source>
</evidence>
<evidence type="ECO:0000256" key="1">
    <source>
        <dbReference type="SAM" id="Phobius"/>
    </source>
</evidence>
<dbReference type="RefSeq" id="WP_378560152.1">
    <property type="nucleotide sequence ID" value="NZ_JBHSDL010000014.1"/>
</dbReference>
<keyword evidence="1" id="KW-0812">Transmembrane</keyword>
<accession>A0ABV8VGD7</accession>
<dbReference type="NCBIfam" id="NF047839">
    <property type="entry name" value="PspM_Rv2743c"/>
    <property type="match status" value="1"/>
</dbReference>